<dbReference type="InterPro" id="IPR006437">
    <property type="entry name" value="Phage_terminase_lsu"/>
</dbReference>
<dbReference type="Gene3D" id="3.30.420.240">
    <property type="match status" value="1"/>
</dbReference>
<feature type="domain" description="Phage terminase large subunit N-terminal" evidence="1">
    <location>
        <begin position="34"/>
        <end position="221"/>
    </location>
</feature>
<reference evidence="3" key="1">
    <citation type="journal article" date="2017" name="J. Biotechnol.">
        <title>Complete genome sequence of Novosphingobium resinovorum SA1, a versatile xenobiotic-degrading bacterium capable of utilizing sulfanilic acid.</title>
        <authorList>
            <person name="Hegedus B."/>
            <person name="Kos P.B."/>
            <person name="Balint B."/>
            <person name="Maroti G."/>
            <person name="Gan H.M."/>
            <person name="Perei K."/>
            <person name="Rakhely G."/>
        </authorList>
    </citation>
    <scope>NUCLEOTIDE SEQUENCE [LARGE SCALE GENOMIC DNA]</scope>
    <source>
        <strain evidence="3">SA1</strain>
    </source>
</reference>
<proteinExistence type="predicted"/>
<dbReference type="PANTHER" id="PTHR39184:SF1">
    <property type="entry name" value="PBSX PHAGE TERMINASE LARGE SUBUNIT"/>
    <property type="match status" value="1"/>
</dbReference>
<protein>
    <submittedName>
        <fullName evidence="2">Terminase</fullName>
    </submittedName>
</protein>
<sequence>MPGLGHNGGPTLNPVLQPFWLAANNERGEPIRNRVLYGGRASSKSWDAAGFAIFLACNIKIRVLCARQFQNKIEESVYALLKVQIERFGLQEQFRILDNRIVHKRTGSEFLFYGLWRHISEIKSLEGIDICWLEEAHAVTEDQWKVLEPTIRKEGSQFWIIFNPQLSTDFAWRRFVVNPPPGTIVRGINYNENPFLSTTMLAVIAAAAAEDEEEFNHIYLGVPRDDDDAVVIKRSWVMSAVDAHTKLGIEVSGRKRLGFDVADDGPDRNALVLAHGPLAMWSDLWKGGEDELLKSATRAWNVAVEHEAELMFDSIGVGAGVGGKINELNGMREHQAARRYVNHMGFNAGGAVHRPDDIYARSHPPRTNKDMFSNIKAQAWWGVADRLRNVHNAIRGFGEDGVRTDSFDQSEMIFIDGGMPNLSKIIDELCTPKRDFDGAGKVKVESKKDLAKPNRVGGPRPSPNLADAFIMAYGPGQAAIQMHPDALKMAMGRR</sequence>
<organism evidence="2 3">
    <name type="scientific">Novosphingobium resinovorum</name>
    <dbReference type="NCBI Taxonomy" id="158500"/>
    <lineage>
        <taxon>Bacteria</taxon>
        <taxon>Pseudomonadati</taxon>
        <taxon>Pseudomonadota</taxon>
        <taxon>Alphaproteobacteria</taxon>
        <taxon>Sphingomonadales</taxon>
        <taxon>Sphingomonadaceae</taxon>
        <taxon>Novosphingobium</taxon>
    </lineage>
</organism>
<evidence type="ECO:0000313" key="3">
    <source>
        <dbReference type="Proteomes" id="UP000094626"/>
    </source>
</evidence>
<name>A0A1D8A8S7_9SPHN</name>
<dbReference type="KEGG" id="nre:BES08_05820"/>
<gene>
    <name evidence="2" type="ORF">BES08_05820</name>
</gene>
<dbReference type="AlphaFoldDB" id="A0A1D8A8S7"/>
<dbReference type="Gene3D" id="3.40.50.300">
    <property type="entry name" value="P-loop containing nucleotide triphosphate hydrolases"/>
    <property type="match status" value="1"/>
</dbReference>
<dbReference type="InterPro" id="IPR035412">
    <property type="entry name" value="Terminase_L_N"/>
</dbReference>
<dbReference type="Proteomes" id="UP000094626">
    <property type="component" value="Chromosome"/>
</dbReference>
<dbReference type="InterPro" id="IPR027417">
    <property type="entry name" value="P-loop_NTPase"/>
</dbReference>
<dbReference type="NCBIfam" id="TIGR01547">
    <property type="entry name" value="phage_term_2"/>
    <property type="match status" value="1"/>
</dbReference>
<keyword evidence="3" id="KW-1185">Reference proteome</keyword>
<dbReference type="Pfam" id="PF04466">
    <property type="entry name" value="Terminase_3"/>
    <property type="match status" value="1"/>
</dbReference>
<evidence type="ECO:0000313" key="2">
    <source>
        <dbReference type="EMBL" id="AOR78509.1"/>
    </source>
</evidence>
<evidence type="ECO:0000259" key="1">
    <source>
        <dbReference type="Pfam" id="PF04466"/>
    </source>
</evidence>
<dbReference type="EMBL" id="CP017075">
    <property type="protein sequence ID" value="AOR78509.1"/>
    <property type="molecule type" value="Genomic_DNA"/>
</dbReference>
<dbReference type="PANTHER" id="PTHR39184">
    <property type="match status" value="1"/>
</dbReference>
<accession>A0A1D8A8S7</accession>
<dbReference type="InterPro" id="IPR052380">
    <property type="entry name" value="Viral_DNA_packaging_terminase"/>
</dbReference>